<comment type="similarity">
    <text evidence="1">Belongs to the membrane fusion protein (MFP) (TC 8.A.1) family.</text>
</comment>
<dbReference type="NCBIfam" id="TIGR01730">
    <property type="entry name" value="RND_mfp"/>
    <property type="match status" value="1"/>
</dbReference>
<dbReference type="InterPro" id="IPR058648">
    <property type="entry name" value="HH_CzcB-like"/>
</dbReference>
<dbReference type="OrthoDB" id="9809068at2"/>
<dbReference type="Proteomes" id="UP000182761">
    <property type="component" value="Unassembled WGS sequence"/>
</dbReference>
<feature type="domain" description="CzcB-like alpha-helical hairpin" evidence="3">
    <location>
        <begin position="115"/>
        <end position="163"/>
    </location>
</feature>
<proteinExistence type="inferred from homology"/>
<dbReference type="AlphaFoldDB" id="A0A0X3ANB0"/>
<feature type="transmembrane region" description="Helical" evidence="2">
    <location>
        <begin position="12"/>
        <end position="31"/>
    </location>
</feature>
<evidence type="ECO:0000256" key="2">
    <source>
        <dbReference type="SAM" id="Phobius"/>
    </source>
</evidence>
<keyword evidence="2" id="KW-1133">Transmembrane helix</keyword>
<dbReference type="PANTHER" id="PTHR30469:SF33">
    <property type="entry name" value="SLR1207 PROTEIN"/>
    <property type="match status" value="1"/>
</dbReference>
<reference evidence="4 5" key="1">
    <citation type="submission" date="2016-01" db="EMBL/GenBank/DDBJ databases">
        <authorList>
            <person name="McClelland M."/>
            <person name="Jain A."/>
            <person name="Saraogi P."/>
            <person name="Mendelson R."/>
            <person name="Westerman R."/>
            <person name="SanMiguel P."/>
            <person name="Csonka L."/>
        </authorList>
    </citation>
    <scope>NUCLEOTIDE SEQUENCE [LARGE SCALE GENOMIC DNA]</scope>
    <source>
        <strain evidence="4 5">R-53146</strain>
    </source>
</reference>
<dbReference type="PANTHER" id="PTHR30469">
    <property type="entry name" value="MULTIDRUG RESISTANCE PROTEIN MDTA"/>
    <property type="match status" value="1"/>
</dbReference>
<name>A0A0X3ANB0_9FLAO</name>
<evidence type="ECO:0000259" key="3">
    <source>
        <dbReference type="Pfam" id="PF25893"/>
    </source>
</evidence>
<organism evidence="4 5">
    <name type="scientific">Apibacter mensalis</name>
    <dbReference type="NCBI Taxonomy" id="1586267"/>
    <lineage>
        <taxon>Bacteria</taxon>
        <taxon>Pseudomonadati</taxon>
        <taxon>Bacteroidota</taxon>
        <taxon>Flavobacteriia</taxon>
        <taxon>Flavobacteriales</taxon>
        <taxon>Weeksellaceae</taxon>
        <taxon>Apibacter</taxon>
    </lineage>
</organism>
<gene>
    <name evidence="4" type="ORF">Ga0061079_101161</name>
</gene>
<evidence type="ECO:0000256" key="1">
    <source>
        <dbReference type="ARBA" id="ARBA00009477"/>
    </source>
</evidence>
<keyword evidence="5" id="KW-1185">Reference proteome</keyword>
<accession>A0A0X3ANB0</accession>
<dbReference type="Pfam" id="PF25893">
    <property type="entry name" value="HH_CzcB"/>
    <property type="match status" value="1"/>
</dbReference>
<sequence>MKLVVMNNKVLKIVLSVAFIALLLYCIWYVIITNTRSNDKFETESPVTMTIQQKAVATGKINPKEKIEIKPNISGIIKEIYIKEGDEVKIGQLLATIKVVPVVSTVNTAMQNINSAEIKLSNQKRVFDRQKLLFEQGVISKQDYESAETEYKIAKQNLNQAQKDYDIAKTGITSGLEDLASIQVRSTANGQALEVPVEIGDQVIEANTFNAGTTIASIADVSKMIFEGKVDESDAGKMHEGMKLKIIIGALQDKDINGVLTFISPQGKEENGAVKYEIKADIIIPEGVYIRAGYSANAEVILSERKDILAMREALMQYDGEKSFVEVQQSDGSFKKVYVKPGLSDGIYVEVEGISKKDKIKIWNSSDEDKSSRKK</sequence>
<dbReference type="GO" id="GO:1990281">
    <property type="term" value="C:efflux pump complex"/>
    <property type="evidence" value="ECO:0007669"/>
    <property type="project" value="TreeGrafter"/>
</dbReference>
<evidence type="ECO:0000313" key="4">
    <source>
        <dbReference type="EMBL" id="CVK15348.1"/>
    </source>
</evidence>
<dbReference type="InterPro" id="IPR006143">
    <property type="entry name" value="RND_pump_MFP"/>
</dbReference>
<evidence type="ECO:0000313" key="5">
    <source>
        <dbReference type="Proteomes" id="UP000182761"/>
    </source>
</evidence>
<dbReference type="RefSeq" id="WP_055424575.1">
    <property type="nucleotide sequence ID" value="NZ_FCOR01000001.1"/>
</dbReference>
<keyword evidence="2" id="KW-0472">Membrane</keyword>
<protein>
    <submittedName>
        <fullName evidence="4">HlyD family secretion protein</fullName>
    </submittedName>
</protein>
<dbReference type="SUPFAM" id="SSF111369">
    <property type="entry name" value="HlyD-like secretion proteins"/>
    <property type="match status" value="1"/>
</dbReference>
<dbReference type="GO" id="GO:0015562">
    <property type="term" value="F:efflux transmembrane transporter activity"/>
    <property type="evidence" value="ECO:0007669"/>
    <property type="project" value="InterPro"/>
</dbReference>
<keyword evidence="2" id="KW-0812">Transmembrane</keyword>
<dbReference type="STRING" id="1586267.GCA_001418685_00162"/>
<dbReference type="Gene3D" id="2.40.50.100">
    <property type="match status" value="1"/>
</dbReference>
<dbReference type="EMBL" id="FCOR01000001">
    <property type="protein sequence ID" value="CVK15348.1"/>
    <property type="molecule type" value="Genomic_DNA"/>
</dbReference>
<dbReference type="Gene3D" id="2.40.30.170">
    <property type="match status" value="1"/>
</dbReference>
<dbReference type="Gene3D" id="1.10.287.470">
    <property type="entry name" value="Helix hairpin bin"/>
    <property type="match status" value="1"/>
</dbReference>